<gene>
    <name evidence="8" type="ORF">FA02_0177</name>
</gene>
<dbReference type="Pfam" id="PF06596">
    <property type="entry name" value="PsbX"/>
    <property type="match status" value="1"/>
</dbReference>
<accession>A0A0D5A2B0</accession>
<dbReference type="HAMAP" id="MF_01388">
    <property type="entry name" value="PSII_PsbX_2"/>
    <property type="match status" value="1"/>
</dbReference>
<evidence type="ECO:0000256" key="5">
    <source>
        <dbReference type="ARBA" id="ARBA00023136"/>
    </source>
</evidence>
<evidence type="ECO:0000256" key="6">
    <source>
        <dbReference type="ARBA" id="ARBA00023276"/>
    </source>
</evidence>
<dbReference type="AlphaFoldDB" id="A0A0D5A2B0"/>
<keyword evidence="1" id="KW-0602">Photosynthesis</keyword>
<feature type="transmembrane region" description="Helical" evidence="7">
    <location>
        <begin position="28"/>
        <end position="48"/>
    </location>
</feature>
<evidence type="ECO:0000256" key="1">
    <source>
        <dbReference type="ARBA" id="ARBA00022531"/>
    </source>
</evidence>
<keyword evidence="6" id="KW-0604">Photosystem II</keyword>
<dbReference type="SMR" id="A0A0D5A2B0"/>
<reference evidence="8" key="1">
    <citation type="submission" date="2014-06" db="EMBL/GenBank/DDBJ databases">
        <authorList>
            <person name="Berube P.M."/>
        </authorList>
    </citation>
    <scope>NUCLEOTIDE SEQUENCE</scope>
    <source>
        <strain evidence="8">P0902-H212</strain>
    </source>
</reference>
<evidence type="ECO:0000256" key="2">
    <source>
        <dbReference type="ARBA" id="ARBA00022692"/>
    </source>
</evidence>
<keyword evidence="4" id="KW-0793">Thylakoid</keyword>
<evidence type="ECO:0000256" key="4">
    <source>
        <dbReference type="ARBA" id="ARBA00023078"/>
    </source>
</evidence>
<dbReference type="GO" id="GO:0015979">
    <property type="term" value="P:photosynthesis"/>
    <property type="evidence" value="ECO:0007669"/>
    <property type="project" value="UniProtKB-KW"/>
</dbReference>
<keyword evidence="3 7" id="KW-1133">Transmembrane helix</keyword>
<dbReference type="InterPro" id="IPR009518">
    <property type="entry name" value="PSII_PsbX"/>
</dbReference>
<evidence type="ECO:0000256" key="7">
    <source>
        <dbReference type="SAM" id="Phobius"/>
    </source>
</evidence>
<keyword evidence="2 7" id="KW-0812">Transmembrane</keyword>
<keyword evidence="5 7" id="KW-0472">Membrane</keyword>
<name>A0A0D5A2B0_PROMR</name>
<sequence length="56" mass="5577">MAFHLLNLFLSAGTSSEAATSSAVGMIGSFLAAGALIVAPAAAALIWVSQKDALSR</sequence>
<organism evidence="8">
    <name type="scientific">Prochlorococcus marinus str. P0902-H212</name>
    <dbReference type="NCBI Taxonomy" id="1620696"/>
    <lineage>
        <taxon>Bacteria</taxon>
        <taxon>Bacillati</taxon>
        <taxon>Cyanobacteriota</taxon>
        <taxon>Cyanophyceae</taxon>
        <taxon>Synechococcales</taxon>
        <taxon>Prochlorococcaceae</taxon>
        <taxon>Prochlorococcus</taxon>
    </lineage>
</organism>
<evidence type="ECO:0000256" key="3">
    <source>
        <dbReference type="ARBA" id="ARBA00022989"/>
    </source>
</evidence>
<protein>
    <submittedName>
        <fullName evidence="8">Photosystem II protein PsbX</fullName>
    </submittedName>
</protein>
<dbReference type="GO" id="GO:0009523">
    <property type="term" value="C:photosystem II"/>
    <property type="evidence" value="ECO:0007669"/>
    <property type="project" value="UniProtKB-KW"/>
</dbReference>
<proteinExistence type="inferred from homology"/>
<dbReference type="EMBL" id="KJ947870">
    <property type="protein sequence ID" value="AJW30445.1"/>
    <property type="molecule type" value="Genomic_DNA"/>
</dbReference>
<dbReference type="InterPro" id="IPR023428">
    <property type="entry name" value="PSII_PsbX_type_2_subfam"/>
</dbReference>
<evidence type="ECO:0000313" key="8">
    <source>
        <dbReference type="EMBL" id="AJW30445.1"/>
    </source>
</evidence>